<organism evidence="5 7">
    <name type="scientific">Streptococcus mitis</name>
    <dbReference type="NCBI Taxonomy" id="28037"/>
    <lineage>
        <taxon>Bacteria</taxon>
        <taxon>Bacillati</taxon>
        <taxon>Bacillota</taxon>
        <taxon>Bacilli</taxon>
        <taxon>Lactobacillales</taxon>
        <taxon>Streptococcaceae</taxon>
        <taxon>Streptococcus</taxon>
        <taxon>Streptococcus mitis group</taxon>
    </lineage>
</organism>
<dbReference type="EMBL" id="RJNH01000002">
    <property type="protein sequence ID" value="RSI62833.1"/>
    <property type="molecule type" value="Genomic_DNA"/>
</dbReference>
<dbReference type="AlphaFoldDB" id="A0A0F2DLX7"/>
<evidence type="ECO:0000313" key="7">
    <source>
        <dbReference type="Proteomes" id="UP000033590"/>
    </source>
</evidence>
<reference evidence="5 7" key="1">
    <citation type="submission" date="2015-02" db="EMBL/GenBank/DDBJ databases">
        <title>Evolution of amylase-binding proteins of oral streptococcal species.</title>
        <authorList>
            <person name="Haase E.M."/>
        </authorList>
    </citation>
    <scope>NUCLEOTIDE SEQUENCE [LARGE SCALE GENOMIC DNA]</scope>
    <source>
        <strain evidence="5 7">SK145</strain>
    </source>
</reference>
<dbReference type="Pfam" id="PF00005">
    <property type="entry name" value="ABC_tran"/>
    <property type="match status" value="1"/>
</dbReference>
<dbReference type="SMART" id="SM00382">
    <property type="entry name" value="AAA"/>
    <property type="match status" value="1"/>
</dbReference>
<evidence type="ECO:0000259" key="4">
    <source>
        <dbReference type="PROSITE" id="PS50893"/>
    </source>
</evidence>
<sequence>MSEIVINAQNLSKNFYNFDSRLPFIKRFLKRNQITIRAVQDISFTIKRGSIVGFIGSNGAGKSTTIKMLTGTLYPSSGKLEVNGEIPFKRSINFRKKISIVVGNKLQLFQDVSAMDYFQLIGTLYEVEPAILQERIQELSNLLNVKDQLYQQVRTLSLGQKMKMEFIAASLTSPEILFLDEPTIGLDIQSKKDIRTFLKKMNEECHTTIILTSHDMDDISSVCDELIVIDKGKIILQESMDVILSKFSDFKYLKIKMTLDLVPELCSVKGVVVISQTKSECILKIPRDFVFETLESINKLVDIEDFEISNLSLEEIILQNYFTKKEHN</sequence>
<dbReference type="InterPro" id="IPR017871">
    <property type="entry name" value="ABC_transporter-like_CS"/>
</dbReference>
<dbReference type="InterPro" id="IPR050763">
    <property type="entry name" value="ABC_transporter_ATP-binding"/>
</dbReference>
<evidence type="ECO:0000313" key="6">
    <source>
        <dbReference type="EMBL" id="RSI62833.1"/>
    </source>
</evidence>
<dbReference type="EMBL" id="JYGS01000007">
    <property type="protein sequence ID" value="KJQ71903.1"/>
    <property type="molecule type" value="Genomic_DNA"/>
</dbReference>
<dbReference type="GO" id="GO:0016887">
    <property type="term" value="F:ATP hydrolysis activity"/>
    <property type="evidence" value="ECO:0007669"/>
    <property type="project" value="InterPro"/>
</dbReference>
<evidence type="ECO:0000313" key="8">
    <source>
        <dbReference type="Proteomes" id="UP000278653"/>
    </source>
</evidence>
<keyword evidence="1" id="KW-0813">Transport</keyword>
<dbReference type="PANTHER" id="PTHR42711:SF4">
    <property type="entry name" value="ABC TRANSPORTER RELATED"/>
    <property type="match status" value="1"/>
</dbReference>
<dbReference type="PROSITE" id="PS00211">
    <property type="entry name" value="ABC_TRANSPORTER_1"/>
    <property type="match status" value="1"/>
</dbReference>
<keyword evidence="6" id="KW-0378">Hydrolase</keyword>
<evidence type="ECO:0000256" key="3">
    <source>
        <dbReference type="ARBA" id="ARBA00022840"/>
    </source>
</evidence>
<dbReference type="InterPro" id="IPR003593">
    <property type="entry name" value="AAA+_ATPase"/>
</dbReference>
<comment type="caution">
    <text evidence="5">The sequence shown here is derived from an EMBL/GenBank/DDBJ whole genome shotgun (WGS) entry which is preliminary data.</text>
</comment>
<dbReference type="Proteomes" id="UP000278653">
    <property type="component" value="Unassembled WGS sequence"/>
</dbReference>
<dbReference type="Gene3D" id="3.40.50.300">
    <property type="entry name" value="P-loop containing nucleotide triphosphate hydrolases"/>
    <property type="match status" value="1"/>
</dbReference>
<evidence type="ECO:0000256" key="2">
    <source>
        <dbReference type="ARBA" id="ARBA00022741"/>
    </source>
</evidence>
<dbReference type="GO" id="GO:0005524">
    <property type="term" value="F:ATP binding"/>
    <property type="evidence" value="ECO:0007669"/>
    <property type="project" value="UniProtKB-KW"/>
</dbReference>
<dbReference type="RefSeq" id="WP_003010129.1">
    <property type="nucleotide sequence ID" value="NZ_CAJJIB010000001.1"/>
</dbReference>
<dbReference type="InterPro" id="IPR027417">
    <property type="entry name" value="P-loop_NTPase"/>
</dbReference>
<dbReference type="InterPro" id="IPR003439">
    <property type="entry name" value="ABC_transporter-like_ATP-bd"/>
</dbReference>
<proteinExistence type="predicted"/>
<dbReference type="EC" id="3.6.3.-" evidence="6"/>
<dbReference type="Proteomes" id="UP000033590">
    <property type="component" value="Unassembled WGS sequence"/>
</dbReference>
<evidence type="ECO:0000313" key="5">
    <source>
        <dbReference type="EMBL" id="KJQ71903.1"/>
    </source>
</evidence>
<evidence type="ECO:0000256" key="1">
    <source>
        <dbReference type="ARBA" id="ARBA00022448"/>
    </source>
</evidence>
<dbReference type="PATRIC" id="fig|28037.215.peg.1665"/>
<name>A0A0F2DLX7_STRMT</name>
<dbReference type="PROSITE" id="PS50893">
    <property type="entry name" value="ABC_TRANSPORTER_2"/>
    <property type="match status" value="1"/>
</dbReference>
<keyword evidence="3 5" id="KW-0067">ATP-binding</keyword>
<keyword evidence="2" id="KW-0547">Nucleotide-binding</keyword>
<dbReference type="GeneID" id="29746678"/>
<dbReference type="SUPFAM" id="SSF52540">
    <property type="entry name" value="P-loop containing nucleoside triphosphate hydrolases"/>
    <property type="match status" value="1"/>
</dbReference>
<feature type="domain" description="ABC transporter" evidence="4">
    <location>
        <begin position="6"/>
        <end position="256"/>
    </location>
</feature>
<gene>
    <name evidence="6" type="primary">drrA_1</name>
    <name evidence="6" type="ORF">D8865_02635</name>
    <name evidence="5" type="ORF">TZ93_01695</name>
</gene>
<protein>
    <submittedName>
        <fullName evidence="5">ABC transporter ATP-binding protein</fullName>
    </submittedName>
    <submittedName>
        <fullName evidence="6">Daunorubicin/doxorubicin resistance ATP-binding protein DrrA</fullName>
        <ecNumber evidence="6">3.6.3.-</ecNumber>
    </submittedName>
</protein>
<dbReference type="PANTHER" id="PTHR42711">
    <property type="entry name" value="ABC TRANSPORTER ATP-BINDING PROTEIN"/>
    <property type="match status" value="1"/>
</dbReference>
<accession>A0A0F2DLX7</accession>
<reference evidence="6 8" key="2">
    <citation type="submission" date="2018-11" db="EMBL/GenBank/DDBJ databases">
        <title>Species Designations Belie Phenotypic and Genotypic Heterogeneity in Oral Streptococci.</title>
        <authorList>
            <person name="Velsko I."/>
        </authorList>
    </citation>
    <scope>NUCLEOTIDE SEQUENCE [LARGE SCALE GENOMIC DNA]</scope>
    <source>
        <strain evidence="6 8">BCC15</strain>
    </source>
</reference>